<comment type="similarity">
    <text evidence="1">Belongs to the LysR transcriptional regulatory family.</text>
</comment>
<keyword evidence="7" id="KW-1185">Reference proteome</keyword>
<dbReference type="Gene3D" id="1.10.10.10">
    <property type="entry name" value="Winged helix-like DNA-binding domain superfamily/Winged helix DNA-binding domain"/>
    <property type="match status" value="1"/>
</dbReference>
<evidence type="ECO:0000256" key="4">
    <source>
        <dbReference type="ARBA" id="ARBA00023163"/>
    </source>
</evidence>
<dbReference type="InterPro" id="IPR036390">
    <property type="entry name" value="WH_DNA-bd_sf"/>
</dbReference>
<evidence type="ECO:0000256" key="3">
    <source>
        <dbReference type="ARBA" id="ARBA00023125"/>
    </source>
</evidence>
<name>A0ABD8B840_9NEIS</name>
<dbReference type="Pfam" id="PF00126">
    <property type="entry name" value="HTH_1"/>
    <property type="match status" value="1"/>
</dbReference>
<evidence type="ECO:0000256" key="2">
    <source>
        <dbReference type="ARBA" id="ARBA00023015"/>
    </source>
</evidence>
<proteinExistence type="inferred from homology"/>
<organism evidence="6 7">
    <name type="scientific">Conchiformibius kuhniae</name>
    <dbReference type="NCBI Taxonomy" id="211502"/>
    <lineage>
        <taxon>Bacteria</taxon>
        <taxon>Pseudomonadati</taxon>
        <taxon>Pseudomonadota</taxon>
        <taxon>Betaproteobacteria</taxon>
        <taxon>Neisseriales</taxon>
        <taxon>Neisseriaceae</taxon>
        <taxon>Conchiformibius</taxon>
    </lineage>
</organism>
<dbReference type="SUPFAM" id="SSF46785">
    <property type="entry name" value="Winged helix' DNA-binding domain"/>
    <property type="match status" value="1"/>
</dbReference>
<dbReference type="GO" id="GO:0003677">
    <property type="term" value="F:DNA binding"/>
    <property type="evidence" value="ECO:0007669"/>
    <property type="project" value="UniProtKB-KW"/>
</dbReference>
<dbReference type="InterPro" id="IPR036388">
    <property type="entry name" value="WH-like_DNA-bd_sf"/>
</dbReference>
<dbReference type="KEGG" id="ckh:LVJ77_11225"/>
<reference evidence="6 7" key="1">
    <citation type="journal article" date="2022" name="Res Sq">
        <title>Evolution of multicellular longitudinally dividing oral cavity symbionts (Neisseriaceae).</title>
        <authorList>
            <person name="Nyongesa S."/>
            <person name="Weber P."/>
            <person name="Bernet E."/>
            <person name="Pullido F."/>
            <person name="Nieckarz M."/>
            <person name="Delaby M."/>
            <person name="Nieves C."/>
            <person name="Viehboeck T."/>
            <person name="Krause N."/>
            <person name="Rivera-Millot A."/>
            <person name="Nakamura A."/>
            <person name="Vischer N."/>
            <person name="VanNieuwenhze M."/>
            <person name="Brun Y."/>
            <person name="Cava F."/>
            <person name="Bulgheresi S."/>
            <person name="Veyrier F."/>
        </authorList>
    </citation>
    <scope>NUCLEOTIDE SEQUENCE [LARGE SCALE GENOMIC DNA]</scope>
    <source>
        <strain evidence="6 7">17694</strain>
    </source>
</reference>
<dbReference type="PRINTS" id="PR00039">
    <property type="entry name" value="HTHLYSR"/>
</dbReference>
<keyword evidence="3" id="KW-0238">DNA-binding</keyword>
<evidence type="ECO:0000313" key="7">
    <source>
        <dbReference type="Proteomes" id="UP000831534"/>
    </source>
</evidence>
<evidence type="ECO:0000256" key="1">
    <source>
        <dbReference type="ARBA" id="ARBA00009437"/>
    </source>
</evidence>
<dbReference type="PANTHER" id="PTHR30126">
    <property type="entry name" value="HTH-TYPE TRANSCRIPTIONAL REGULATOR"/>
    <property type="match status" value="1"/>
</dbReference>
<dbReference type="FunFam" id="1.10.10.10:FF:000001">
    <property type="entry name" value="LysR family transcriptional regulator"/>
    <property type="match status" value="1"/>
</dbReference>
<evidence type="ECO:0000259" key="5">
    <source>
        <dbReference type="PROSITE" id="PS50931"/>
    </source>
</evidence>
<evidence type="ECO:0000313" key="6">
    <source>
        <dbReference type="EMBL" id="XHH50209.1"/>
    </source>
</evidence>
<protein>
    <submittedName>
        <fullName evidence="6">LysR substrate-binding domain-containing protein</fullName>
    </submittedName>
</protein>
<dbReference type="RefSeq" id="WP_027009355.1">
    <property type="nucleotide sequence ID" value="NZ_CP091521.1"/>
</dbReference>
<gene>
    <name evidence="6" type="ORF">LVJ77_11225</name>
</gene>
<keyword evidence="2" id="KW-0805">Transcription regulation</keyword>
<feature type="domain" description="HTH lysR-type" evidence="5">
    <location>
        <begin position="1"/>
        <end position="59"/>
    </location>
</feature>
<dbReference type="EMBL" id="CP091521">
    <property type="protein sequence ID" value="XHH50209.1"/>
    <property type="molecule type" value="Genomic_DNA"/>
</dbReference>
<dbReference type="Proteomes" id="UP000831534">
    <property type="component" value="Chromosome"/>
</dbReference>
<dbReference type="InterPro" id="IPR005119">
    <property type="entry name" value="LysR_subst-bd"/>
</dbReference>
<dbReference type="Gene3D" id="3.40.190.10">
    <property type="entry name" value="Periplasmic binding protein-like II"/>
    <property type="match status" value="2"/>
</dbReference>
<accession>A0ABD8B840</accession>
<dbReference type="InterPro" id="IPR000847">
    <property type="entry name" value="LysR_HTH_N"/>
</dbReference>
<dbReference type="PROSITE" id="PS50931">
    <property type="entry name" value="HTH_LYSR"/>
    <property type="match status" value="1"/>
</dbReference>
<dbReference type="PANTHER" id="PTHR30126:SF6">
    <property type="entry name" value="HTH-TYPE TRANSCRIPTIONAL REGULATOR CYSB-RELATED"/>
    <property type="match status" value="1"/>
</dbReference>
<dbReference type="AlphaFoldDB" id="A0ABD8B840"/>
<dbReference type="SUPFAM" id="SSF53850">
    <property type="entry name" value="Periplasmic binding protein-like II"/>
    <property type="match status" value="1"/>
</dbReference>
<keyword evidence="4" id="KW-0804">Transcription</keyword>
<sequence length="316" mass="34760">MKLQQLRYAVETFRHNLNVSEAAEALFTSQPGVSKQIKLLEEEIGVRIFIRHGKRMVAVTQAGRAVLETAERILRDVQHIKSIGGEFADTAGGVLTVAASHTHARCVLPPLAAAFAADHPDVCLNIITGTPDEVAAAVLRGEADFAVSSEPPRNIPPLRHLLSRPWRYALLLPKTHTLAEKSGASIRDLSDYPLLTYNYALQPHSVFGRALAKAQIHCRAALLSCDNDLLKTYVRAGLGIGLLDWAACAAEARDNGEWTVRDISHWFEPAYTQIIVRGDTQLRKYACDLIARIDENLTAPRIESLLYAPPADDFSI</sequence>
<dbReference type="Pfam" id="PF03466">
    <property type="entry name" value="LysR_substrate"/>
    <property type="match status" value="1"/>
</dbReference>